<proteinExistence type="predicted"/>
<comment type="caution">
    <text evidence="1">The sequence shown here is derived from an EMBL/GenBank/DDBJ whole genome shotgun (WGS) entry which is preliminary data.</text>
</comment>
<organism evidence="1 2">
    <name type="scientific">Portunus trituberculatus</name>
    <name type="common">Swimming crab</name>
    <name type="synonym">Neptunus trituberculatus</name>
    <dbReference type="NCBI Taxonomy" id="210409"/>
    <lineage>
        <taxon>Eukaryota</taxon>
        <taxon>Metazoa</taxon>
        <taxon>Ecdysozoa</taxon>
        <taxon>Arthropoda</taxon>
        <taxon>Crustacea</taxon>
        <taxon>Multicrustacea</taxon>
        <taxon>Malacostraca</taxon>
        <taxon>Eumalacostraca</taxon>
        <taxon>Eucarida</taxon>
        <taxon>Decapoda</taxon>
        <taxon>Pleocyemata</taxon>
        <taxon>Brachyura</taxon>
        <taxon>Eubrachyura</taxon>
        <taxon>Portunoidea</taxon>
        <taxon>Portunidae</taxon>
        <taxon>Portuninae</taxon>
        <taxon>Portunus</taxon>
    </lineage>
</organism>
<reference evidence="1 2" key="1">
    <citation type="submission" date="2019-05" db="EMBL/GenBank/DDBJ databases">
        <title>Another draft genome of Portunus trituberculatus and its Hox gene families provides insights of decapod evolution.</title>
        <authorList>
            <person name="Jeong J.-H."/>
            <person name="Song I."/>
            <person name="Kim S."/>
            <person name="Choi T."/>
            <person name="Kim D."/>
            <person name="Ryu S."/>
            <person name="Kim W."/>
        </authorList>
    </citation>
    <scope>NUCLEOTIDE SEQUENCE [LARGE SCALE GENOMIC DNA]</scope>
    <source>
        <tissue evidence="1">Muscle</tissue>
    </source>
</reference>
<keyword evidence="2" id="KW-1185">Reference proteome</keyword>
<gene>
    <name evidence="1" type="ORF">E2C01_078208</name>
</gene>
<evidence type="ECO:0000313" key="2">
    <source>
        <dbReference type="Proteomes" id="UP000324222"/>
    </source>
</evidence>
<dbReference type="AlphaFoldDB" id="A0A5B7IPG6"/>
<sequence length="117" mass="12799">MNAKHLILNSFTINLWFLSLKPSRRINQIFSPPVFPAHLPRPGKHALIRQVNAMTGCRHAFHLTQKFGQIVSQIWQDSSVAAPSGGIGNRAARLMVVTLSVTREAGREAGGGETEAD</sequence>
<protein>
    <submittedName>
        <fullName evidence="1">Uncharacterized protein</fullName>
    </submittedName>
</protein>
<accession>A0A5B7IPG6</accession>
<dbReference type="EMBL" id="VSRR010062691">
    <property type="protein sequence ID" value="MPC83496.1"/>
    <property type="molecule type" value="Genomic_DNA"/>
</dbReference>
<dbReference type="Proteomes" id="UP000324222">
    <property type="component" value="Unassembled WGS sequence"/>
</dbReference>
<name>A0A5B7IPG6_PORTR</name>
<evidence type="ECO:0000313" key="1">
    <source>
        <dbReference type="EMBL" id="MPC83496.1"/>
    </source>
</evidence>